<dbReference type="GO" id="GO:0009847">
    <property type="term" value="P:spore germination"/>
    <property type="evidence" value="ECO:0007669"/>
    <property type="project" value="InterPro"/>
</dbReference>
<gene>
    <name evidence="4" type="ORF">D7M11_20660</name>
</gene>
<sequence length="494" mass="54437">MKHHKPEVTVWNESKIRELFASSSDVQLDVVRFHERDLASAVMLIYSDGLSDTPMISKTILPELNRIYQQTGFDQVLKGVSVGVLPLLPLGGSAAKTDIVDAVFEGDLVLLFLKTNMLFKISICNRPDRQPEESSTEISIKGPKDGFVENIAINVALIRKRIRSTSLCYETTVLGARTRTKVGLLYFEDIIQPEILAEVRKRLAKIDVDGVYSIGQLEEALADVKYPLFPLLDITGRPDYAVSSLLAGRFVVIVDGNPLVLIGPASLGLILKSPEDIHFNFQYVTFTRLIRLFSFVAAVMLPGLWVALSAFHQDQIPFRLMATISVARMGLPLSAQMEMFLLLVLLEIFREAGVRLPSSIGQTLTVIGGLVIGDAAIRAGLVSPSVVVVGAITAVMGVTLVNQSLSTVVSVIRFGVFLASSIIGMYGLILSSFLLLFYMSKLRSFGVPYLSPLSPPIFGDMLKGYMRLPWILMKNRPKVLNPIDPDHKEDRDSE</sequence>
<comment type="similarity">
    <text evidence="1">Belongs to the GerABKA family.</text>
</comment>
<feature type="transmembrane region" description="Helical" evidence="3">
    <location>
        <begin position="292"/>
        <end position="311"/>
    </location>
</feature>
<dbReference type="Proteomes" id="UP000282311">
    <property type="component" value="Unassembled WGS sequence"/>
</dbReference>
<evidence type="ECO:0000256" key="2">
    <source>
        <dbReference type="ARBA" id="ARBA00023136"/>
    </source>
</evidence>
<protein>
    <submittedName>
        <fullName evidence="4">Spore germination protein</fullName>
    </submittedName>
</protein>
<dbReference type="InterPro" id="IPR004995">
    <property type="entry name" value="Spore_Ger"/>
</dbReference>
<dbReference type="RefSeq" id="WP_120749157.1">
    <property type="nucleotide sequence ID" value="NZ_RBAH01000016.1"/>
</dbReference>
<name>A0A3B0C149_9BACL</name>
<feature type="transmembrane region" description="Helical" evidence="3">
    <location>
        <begin position="386"/>
        <end position="405"/>
    </location>
</feature>
<dbReference type="InterPro" id="IPR050768">
    <property type="entry name" value="UPF0353/GerABKA_families"/>
</dbReference>
<reference evidence="4 5" key="1">
    <citation type="journal article" date="2007" name="Int. J. Syst. Evol. Microbiol.">
        <title>Paenibacillus ginsengarvi sp. nov., isolated from soil from ginseng cultivation.</title>
        <authorList>
            <person name="Yoon M.H."/>
            <person name="Ten L.N."/>
            <person name="Im W.T."/>
        </authorList>
    </citation>
    <scope>NUCLEOTIDE SEQUENCE [LARGE SCALE GENOMIC DNA]</scope>
    <source>
        <strain evidence="4 5">KCTC 13059</strain>
    </source>
</reference>
<dbReference type="Pfam" id="PF03323">
    <property type="entry name" value="GerA"/>
    <property type="match status" value="1"/>
</dbReference>
<dbReference type="AlphaFoldDB" id="A0A3B0C149"/>
<dbReference type="PIRSF" id="PIRSF005690">
    <property type="entry name" value="GerBA"/>
    <property type="match status" value="1"/>
</dbReference>
<dbReference type="PANTHER" id="PTHR22550">
    <property type="entry name" value="SPORE GERMINATION PROTEIN"/>
    <property type="match status" value="1"/>
</dbReference>
<keyword evidence="3" id="KW-0812">Transmembrane</keyword>
<evidence type="ECO:0000256" key="1">
    <source>
        <dbReference type="ARBA" id="ARBA00005278"/>
    </source>
</evidence>
<evidence type="ECO:0000313" key="4">
    <source>
        <dbReference type="EMBL" id="RKN79102.1"/>
    </source>
</evidence>
<dbReference type="PANTHER" id="PTHR22550:SF5">
    <property type="entry name" value="LEUCINE ZIPPER PROTEIN 4"/>
    <property type="match status" value="1"/>
</dbReference>
<keyword evidence="3" id="KW-1133">Transmembrane helix</keyword>
<dbReference type="EMBL" id="RBAH01000016">
    <property type="protein sequence ID" value="RKN79102.1"/>
    <property type="molecule type" value="Genomic_DNA"/>
</dbReference>
<dbReference type="GO" id="GO:0016020">
    <property type="term" value="C:membrane"/>
    <property type="evidence" value="ECO:0007669"/>
    <property type="project" value="InterPro"/>
</dbReference>
<comment type="caution">
    <text evidence="4">The sequence shown here is derived from an EMBL/GenBank/DDBJ whole genome shotgun (WGS) entry which is preliminary data.</text>
</comment>
<evidence type="ECO:0000256" key="3">
    <source>
        <dbReference type="SAM" id="Phobius"/>
    </source>
</evidence>
<evidence type="ECO:0000313" key="5">
    <source>
        <dbReference type="Proteomes" id="UP000282311"/>
    </source>
</evidence>
<feature type="transmembrane region" description="Helical" evidence="3">
    <location>
        <begin position="411"/>
        <end position="438"/>
    </location>
</feature>
<dbReference type="OrthoDB" id="1726708at2"/>
<proteinExistence type="inferred from homology"/>
<accession>A0A3B0C149</accession>
<organism evidence="4 5">
    <name type="scientific">Paenibacillus ginsengarvi</name>
    <dbReference type="NCBI Taxonomy" id="400777"/>
    <lineage>
        <taxon>Bacteria</taxon>
        <taxon>Bacillati</taxon>
        <taxon>Bacillota</taxon>
        <taxon>Bacilli</taxon>
        <taxon>Bacillales</taxon>
        <taxon>Paenibacillaceae</taxon>
        <taxon>Paenibacillus</taxon>
    </lineage>
</organism>
<keyword evidence="2 3" id="KW-0472">Membrane</keyword>
<keyword evidence="5" id="KW-1185">Reference proteome</keyword>
<feature type="transmembrane region" description="Helical" evidence="3">
    <location>
        <begin position="331"/>
        <end position="349"/>
    </location>
</feature>